<dbReference type="EMBL" id="JARKIB010000009">
    <property type="protein sequence ID" value="KAJ7776329.1"/>
    <property type="molecule type" value="Genomic_DNA"/>
</dbReference>
<evidence type="ECO:0000313" key="2">
    <source>
        <dbReference type="EMBL" id="KAJ7776329.1"/>
    </source>
</evidence>
<reference evidence="2" key="1">
    <citation type="submission" date="2023-03" db="EMBL/GenBank/DDBJ databases">
        <title>Massive genome expansion in bonnet fungi (Mycena s.s.) driven by repeated elements and novel gene families across ecological guilds.</title>
        <authorList>
            <consortium name="Lawrence Berkeley National Laboratory"/>
            <person name="Harder C.B."/>
            <person name="Miyauchi S."/>
            <person name="Viragh M."/>
            <person name="Kuo A."/>
            <person name="Thoen E."/>
            <person name="Andreopoulos B."/>
            <person name="Lu D."/>
            <person name="Skrede I."/>
            <person name="Drula E."/>
            <person name="Henrissat B."/>
            <person name="Morin E."/>
            <person name="Kohler A."/>
            <person name="Barry K."/>
            <person name="LaButti K."/>
            <person name="Morin E."/>
            <person name="Salamov A."/>
            <person name="Lipzen A."/>
            <person name="Mereny Z."/>
            <person name="Hegedus B."/>
            <person name="Baldrian P."/>
            <person name="Stursova M."/>
            <person name="Weitz H."/>
            <person name="Taylor A."/>
            <person name="Grigoriev I.V."/>
            <person name="Nagy L.G."/>
            <person name="Martin F."/>
            <person name="Kauserud H."/>
        </authorList>
    </citation>
    <scope>NUCLEOTIDE SEQUENCE</scope>
    <source>
        <strain evidence="2">CBHHK182m</strain>
    </source>
</reference>
<dbReference type="AlphaFoldDB" id="A0AAD7K3I1"/>
<proteinExistence type="predicted"/>
<comment type="caution">
    <text evidence="2">The sequence shown here is derived from an EMBL/GenBank/DDBJ whole genome shotgun (WGS) entry which is preliminary data.</text>
</comment>
<organism evidence="2 3">
    <name type="scientific">Mycena metata</name>
    <dbReference type="NCBI Taxonomy" id="1033252"/>
    <lineage>
        <taxon>Eukaryota</taxon>
        <taxon>Fungi</taxon>
        <taxon>Dikarya</taxon>
        <taxon>Basidiomycota</taxon>
        <taxon>Agaricomycotina</taxon>
        <taxon>Agaricomycetes</taxon>
        <taxon>Agaricomycetidae</taxon>
        <taxon>Agaricales</taxon>
        <taxon>Marasmiineae</taxon>
        <taxon>Mycenaceae</taxon>
        <taxon>Mycena</taxon>
    </lineage>
</organism>
<evidence type="ECO:0000256" key="1">
    <source>
        <dbReference type="SAM" id="SignalP"/>
    </source>
</evidence>
<gene>
    <name evidence="2" type="ORF">B0H16DRAFT_1449762</name>
</gene>
<keyword evidence="3" id="KW-1185">Reference proteome</keyword>
<feature type="chain" id="PRO_5041940771" description="Hydrophobin" evidence="1">
    <location>
        <begin position="19"/>
        <end position="127"/>
    </location>
</feature>
<name>A0AAD7K3I1_9AGAR</name>
<protein>
    <recommendedName>
        <fullName evidence="4">Hydrophobin</fullName>
    </recommendedName>
</protein>
<accession>A0AAD7K3I1</accession>
<keyword evidence="1" id="KW-0732">Signal</keyword>
<evidence type="ECO:0008006" key="4">
    <source>
        <dbReference type="Google" id="ProtNLM"/>
    </source>
</evidence>
<sequence length="127" mass="12465">MKFTSTFIALIAAVAVAATPLTTSDDALGARQSAFCAIGGVLSGSSILCDVKFLSACGLATYQSGPGTACCQSTNCTLTAFTGAGCHFTYTGIAGSLSVSLELLTKNPSGPGDLGSGEVAESAAKGL</sequence>
<dbReference type="Proteomes" id="UP001215598">
    <property type="component" value="Unassembled WGS sequence"/>
</dbReference>
<evidence type="ECO:0000313" key="3">
    <source>
        <dbReference type="Proteomes" id="UP001215598"/>
    </source>
</evidence>
<feature type="signal peptide" evidence="1">
    <location>
        <begin position="1"/>
        <end position="18"/>
    </location>
</feature>